<name>A0A8T2NKV7_9TELE</name>
<dbReference type="Proteomes" id="UP000824540">
    <property type="component" value="Unassembled WGS sequence"/>
</dbReference>
<accession>A0A8T2NKV7</accession>
<gene>
    <name evidence="1" type="ORF">JZ751_019190</name>
</gene>
<comment type="caution">
    <text evidence="1">The sequence shown here is derived from an EMBL/GenBank/DDBJ whole genome shotgun (WGS) entry which is preliminary data.</text>
</comment>
<dbReference type="AlphaFoldDB" id="A0A8T2NKV7"/>
<evidence type="ECO:0000313" key="1">
    <source>
        <dbReference type="EMBL" id="KAG9341383.1"/>
    </source>
</evidence>
<keyword evidence="2" id="KW-1185">Reference proteome</keyword>
<sequence>MTVCDELKGHGPALLSQDTWTFVFGKGREGGMEGERSAEERSARPASSVLTFSLSWLCFTEQEWCVCFSRRPVATSKAIGHSEYGSRFSSGLDESSSVCTECEKPGSCSSRVSSHSGIATCGIMRRVYGARISQIKLHPKHNPVWHEWLGKGSHVVLSNVSGEGPFSRALRTNAAKNYGKALAKGRAPDLELTVNLSVLITIQMTRWTSAEYLTLMGTPSPPPQPKSAWRGACYSEGHSARRTARPGGIGPHHA</sequence>
<protein>
    <submittedName>
        <fullName evidence="1">Uncharacterized protein</fullName>
    </submittedName>
</protein>
<reference evidence="1" key="1">
    <citation type="thesis" date="2021" institute="BYU ScholarsArchive" country="Provo, UT, USA">
        <title>Applications of and Algorithms for Genome Assembly and Genomic Analyses with an Emphasis on Marine Teleosts.</title>
        <authorList>
            <person name="Pickett B.D."/>
        </authorList>
    </citation>
    <scope>NUCLEOTIDE SEQUENCE</scope>
    <source>
        <strain evidence="1">HI-2016</strain>
    </source>
</reference>
<evidence type="ECO:0000313" key="2">
    <source>
        <dbReference type="Proteomes" id="UP000824540"/>
    </source>
</evidence>
<dbReference type="EMBL" id="JAFBMS010000035">
    <property type="protein sequence ID" value="KAG9341383.1"/>
    <property type="molecule type" value="Genomic_DNA"/>
</dbReference>
<organism evidence="1 2">
    <name type="scientific">Albula glossodonta</name>
    <name type="common">roundjaw bonefish</name>
    <dbReference type="NCBI Taxonomy" id="121402"/>
    <lineage>
        <taxon>Eukaryota</taxon>
        <taxon>Metazoa</taxon>
        <taxon>Chordata</taxon>
        <taxon>Craniata</taxon>
        <taxon>Vertebrata</taxon>
        <taxon>Euteleostomi</taxon>
        <taxon>Actinopterygii</taxon>
        <taxon>Neopterygii</taxon>
        <taxon>Teleostei</taxon>
        <taxon>Albuliformes</taxon>
        <taxon>Albulidae</taxon>
        <taxon>Albula</taxon>
    </lineage>
</organism>
<proteinExistence type="predicted"/>